<dbReference type="STRING" id="1210046.B277_10249"/>
<keyword evidence="3" id="KW-0472">Membrane</keyword>
<proteinExistence type="inferred from homology"/>
<feature type="region of interest" description="Disordered" evidence="2">
    <location>
        <begin position="457"/>
        <end position="497"/>
    </location>
</feature>
<comment type="similarity">
    <text evidence="1">Belongs to the LytR/CpsA/Psr (LCP) family.</text>
</comment>
<feature type="domain" description="LytR/CpsA/Psr regulator C-terminal" evidence="5">
    <location>
        <begin position="371"/>
        <end position="455"/>
    </location>
</feature>
<dbReference type="Pfam" id="PF03816">
    <property type="entry name" value="LytR_cpsA_psr"/>
    <property type="match status" value="1"/>
</dbReference>
<feature type="region of interest" description="Disordered" evidence="2">
    <location>
        <begin position="1"/>
        <end position="25"/>
    </location>
</feature>
<evidence type="ECO:0000256" key="1">
    <source>
        <dbReference type="ARBA" id="ARBA00006068"/>
    </source>
</evidence>
<feature type="domain" description="Cell envelope-related transcriptional attenuator" evidence="4">
    <location>
        <begin position="111"/>
        <end position="266"/>
    </location>
</feature>
<dbReference type="Gene3D" id="3.40.630.190">
    <property type="entry name" value="LCP protein"/>
    <property type="match status" value="1"/>
</dbReference>
<dbReference type="PANTHER" id="PTHR33392:SF6">
    <property type="entry name" value="POLYISOPRENYL-TEICHOIC ACID--PEPTIDOGLYCAN TEICHOIC ACID TRANSFERASE TAGU"/>
    <property type="match status" value="1"/>
</dbReference>
<evidence type="ECO:0000313" key="7">
    <source>
        <dbReference type="Proteomes" id="UP000004474"/>
    </source>
</evidence>
<reference evidence="6 7" key="1">
    <citation type="journal article" date="2012" name="J. Bacteriol.">
        <title>Genome Sequence of Janibacter hoylei MTCC8307, Isolated from the Stratospheric Air.</title>
        <authorList>
            <person name="Pawar S.P."/>
            <person name="Dhotre D.P."/>
            <person name="Shetty S.A."/>
            <person name="Chowdhury S.P."/>
            <person name="Chaudhari B.L."/>
            <person name="Shouche Y.S."/>
        </authorList>
    </citation>
    <scope>NUCLEOTIDE SEQUENCE [LARGE SCALE GENOMIC DNA]</scope>
    <source>
        <strain evidence="6 7">PVAS-1</strain>
    </source>
</reference>
<feature type="transmembrane region" description="Helical" evidence="3">
    <location>
        <begin position="37"/>
        <end position="59"/>
    </location>
</feature>
<evidence type="ECO:0000313" key="6">
    <source>
        <dbReference type="EMBL" id="EKA60962.1"/>
    </source>
</evidence>
<evidence type="ECO:0000259" key="4">
    <source>
        <dbReference type="Pfam" id="PF03816"/>
    </source>
</evidence>
<keyword evidence="3" id="KW-1133">Transmembrane helix</keyword>
<sequence>MTTSVGATRAEHHTGGTTRAARREHRLARRARLRRRALKVTGAGAALVVAAGLGVTMHLGNNVSRVDIAHGSAERPDDVDGALNILVIGSDTREGLGTTEYGTGTAEGGARSDTNLLVHISADRESAYVISIPRDSMTQAPTDCADPKSTVANGEVRRWNDNFNQGGPACTVKTLEGLTGIYIDHVAVVDFSGFQSMVDGLGGVDVCLPKPVSDADAQIDLPAGRQRLDGKDALGYVRMRKTLGDGSDLQRIERQQAFMSSMAQEATKTSLLLRPDRLYRFLDAATKSMTADEDLSLTRLTSIASSLRDLGTGELVFVTVPTEPYPADTNRVQWRTEASDELWAAVRNDTALPGAKRETKAAPKPTVAPSEITVSVVNDTGVTGLAAQEAAALEVQGFGVQIADVAPTSSVTGVVVHHARGDTASARTVAAAYPGAKLKVDPQLTKGATRLVIGAGADPAREVPNREGTDPLPSHSVTAPPAPTAVKSRTADQDICG</sequence>
<evidence type="ECO:0000256" key="2">
    <source>
        <dbReference type="SAM" id="MobiDB-lite"/>
    </source>
</evidence>
<dbReference type="PANTHER" id="PTHR33392">
    <property type="entry name" value="POLYISOPRENYL-TEICHOIC ACID--PEPTIDOGLYCAN TEICHOIC ACID TRANSFERASE TAGU"/>
    <property type="match status" value="1"/>
</dbReference>
<dbReference type="RefSeq" id="WP_007927748.1">
    <property type="nucleotide sequence ID" value="NZ_ALWX01000043.1"/>
</dbReference>
<dbReference type="PATRIC" id="fig|1210046.3.peg.1965"/>
<dbReference type="Proteomes" id="UP000004474">
    <property type="component" value="Unassembled WGS sequence"/>
</dbReference>
<dbReference type="Gene3D" id="3.30.70.2390">
    <property type="match status" value="1"/>
</dbReference>
<organism evidence="6 7">
    <name type="scientific">Janibacter hoylei PVAS-1</name>
    <dbReference type="NCBI Taxonomy" id="1210046"/>
    <lineage>
        <taxon>Bacteria</taxon>
        <taxon>Bacillati</taxon>
        <taxon>Actinomycetota</taxon>
        <taxon>Actinomycetes</taxon>
        <taxon>Micrococcales</taxon>
        <taxon>Intrasporangiaceae</taxon>
        <taxon>Janibacter</taxon>
    </lineage>
</organism>
<name>K1E6C8_9MICO</name>
<evidence type="ECO:0000259" key="5">
    <source>
        <dbReference type="Pfam" id="PF13399"/>
    </source>
</evidence>
<dbReference type="EMBL" id="ALWX01000043">
    <property type="protein sequence ID" value="EKA60962.1"/>
    <property type="molecule type" value="Genomic_DNA"/>
</dbReference>
<feature type="compositionally biased region" description="Basic and acidic residues" evidence="2">
    <location>
        <begin position="459"/>
        <end position="469"/>
    </location>
</feature>
<keyword evidence="3" id="KW-0812">Transmembrane</keyword>
<protein>
    <submittedName>
        <fullName evidence="6">Cell envelope-related transcriptional attenuator</fullName>
    </submittedName>
</protein>
<comment type="caution">
    <text evidence="6">The sequence shown here is derived from an EMBL/GenBank/DDBJ whole genome shotgun (WGS) entry which is preliminary data.</text>
</comment>
<dbReference type="InterPro" id="IPR004474">
    <property type="entry name" value="LytR_CpsA_psr"/>
</dbReference>
<accession>K1E6C8</accession>
<dbReference type="AlphaFoldDB" id="K1E6C8"/>
<dbReference type="InterPro" id="IPR027381">
    <property type="entry name" value="LytR/CpsA/Psr_C"/>
</dbReference>
<gene>
    <name evidence="6" type="ORF">B277_10249</name>
</gene>
<dbReference type="NCBIfam" id="TIGR00350">
    <property type="entry name" value="lytR_cpsA_psr"/>
    <property type="match status" value="1"/>
</dbReference>
<dbReference type="Pfam" id="PF13399">
    <property type="entry name" value="LytR_C"/>
    <property type="match status" value="1"/>
</dbReference>
<dbReference type="InterPro" id="IPR050922">
    <property type="entry name" value="LytR/CpsA/Psr_CW_biosynth"/>
</dbReference>
<dbReference type="eggNOG" id="COG1316">
    <property type="taxonomic scope" value="Bacteria"/>
</dbReference>
<evidence type="ECO:0000256" key="3">
    <source>
        <dbReference type="SAM" id="Phobius"/>
    </source>
</evidence>